<accession>A0AAE1LMX2</accession>
<sequence length="173" mass="19177">MCDVNYKFISADIGGRGRRSDGSLSHHSELGVPVQDSLSRARKVIENAFGIMTARFRILRRCLVASEETVRAVISAIVVLHNVLVMNEENVPEERRRYIPAGYADRDKDGRYVPGGWRAEVAGQDDNLLQPVAGVFEDGGGYNREEAEAVRRQYRDYFLSPAGRVAVALPPAS</sequence>
<dbReference type="Proteomes" id="UP001219518">
    <property type="component" value="Unassembled WGS sequence"/>
</dbReference>
<comment type="caution">
    <text evidence="1">The sequence shown here is derived from an EMBL/GenBank/DDBJ whole genome shotgun (WGS) entry which is preliminary data.</text>
</comment>
<reference evidence="1" key="1">
    <citation type="submission" date="2021-07" db="EMBL/GenBank/DDBJ databases">
        <authorList>
            <person name="Catto M.A."/>
            <person name="Jacobson A."/>
            <person name="Kennedy G."/>
            <person name="Labadie P."/>
            <person name="Hunt B.G."/>
            <person name="Srinivasan R."/>
        </authorList>
    </citation>
    <scope>NUCLEOTIDE SEQUENCE</scope>
    <source>
        <strain evidence="1">PL_HMW_Pooled</strain>
        <tissue evidence="1">Head</tissue>
    </source>
</reference>
<keyword evidence="2" id="KW-1185">Reference proteome</keyword>
<gene>
    <name evidence="1" type="ORF">KUF71_013502</name>
</gene>
<dbReference type="AlphaFoldDB" id="A0AAE1LMX2"/>
<proteinExistence type="predicted"/>
<organism evidence="1 2">
    <name type="scientific">Frankliniella fusca</name>
    <dbReference type="NCBI Taxonomy" id="407009"/>
    <lineage>
        <taxon>Eukaryota</taxon>
        <taxon>Metazoa</taxon>
        <taxon>Ecdysozoa</taxon>
        <taxon>Arthropoda</taxon>
        <taxon>Hexapoda</taxon>
        <taxon>Insecta</taxon>
        <taxon>Pterygota</taxon>
        <taxon>Neoptera</taxon>
        <taxon>Paraneoptera</taxon>
        <taxon>Thysanoptera</taxon>
        <taxon>Terebrantia</taxon>
        <taxon>Thripoidea</taxon>
        <taxon>Thripidae</taxon>
        <taxon>Frankliniella</taxon>
    </lineage>
</organism>
<evidence type="ECO:0000313" key="1">
    <source>
        <dbReference type="EMBL" id="KAK3925295.1"/>
    </source>
</evidence>
<reference evidence="1" key="2">
    <citation type="journal article" date="2023" name="BMC Genomics">
        <title>Pest status, molecular evolution, and epigenetic factors derived from the genome assembly of Frankliniella fusca, a thysanopteran phytovirus vector.</title>
        <authorList>
            <person name="Catto M.A."/>
            <person name="Labadie P.E."/>
            <person name="Jacobson A.L."/>
            <person name="Kennedy G.G."/>
            <person name="Srinivasan R."/>
            <person name="Hunt B.G."/>
        </authorList>
    </citation>
    <scope>NUCLEOTIDE SEQUENCE</scope>
    <source>
        <strain evidence="1">PL_HMW_Pooled</strain>
    </source>
</reference>
<name>A0AAE1LMX2_9NEOP</name>
<dbReference type="Pfam" id="PF04827">
    <property type="entry name" value="Plant_tran"/>
    <property type="match status" value="1"/>
</dbReference>
<dbReference type="InterPro" id="IPR006912">
    <property type="entry name" value="Harbinger_derived_prot"/>
</dbReference>
<protein>
    <submittedName>
        <fullName evidence="1">Phosphoenolpyruvate carboxylase</fullName>
    </submittedName>
</protein>
<dbReference type="EMBL" id="JAHWGI010001226">
    <property type="protein sequence ID" value="KAK3925295.1"/>
    <property type="molecule type" value="Genomic_DNA"/>
</dbReference>
<evidence type="ECO:0000313" key="2">
    <source>
        <dbReference type="Proteomes" id="UP001219518"/>
    </source>
</evidence>